<organism evidence="1 2">
    <name type="scientific">Naganishia friedmannii</name>
    <dbReference type="NCBI Taxonomy" id="89922"/>
    <lineage>
        <taxon>Eukaryota</taxon>
        <taxon>Fungi</taxon>
        <taxon>Dikarya</taxon>
        <taxon>Basidiomycota</taxon>
        <taxon>Agaricomycotina</taxon>
        <taxon>Tremellomycetes</taxon>
        <taxon>Filobasidiales</taxon>
        <taxon>Filobasidiaceae</taxon>
        <taxon>Naganishia</taxon>
    </lineage>
</organism>
<sequence length="1210" mass="130810">MSASSPSPDPWKSHKAKASSLSVLWNPIKRGPPGGGAAGAGEQEMQSEIRYISSPIHSLDGSGSGSGSGNSNGNAFVFPVQDQKLSRSILDAMHAGALVNPEEQRTVTSPSRTRVTAQHQYPSLASPSASDKEKKRPYSLRNIFLHRKSNSTHSPASARFNGNGNDSHNTPPPPMLSPSISAPWGLTVASFRPAPVPHHQHHHRPSDSVETVPPDLRHLRLEDTILVSRESDSNGLLAQQRARDMPVPLAAAFPGSPGSGKSVVLARSTSLGNPLMSMMPPTTTAMAMATSLRTPERPKRYEAPTLCEKFIIPRPRLVAHEITPPASPFTHSSPAAPPPPPPPVRSQQQQQETPMSDSYAEQPEVARIGRRSALFVFEEQQHQQQQQQQRAGSPAMSALSGARVLQEGKERDWEREEWAAKARAAGAARVSSGRGGGGGGAGAGLRMRLASTMRDEESGRDGRYAQARFAPMPVAYERVQGGVREELRDDGGDDGGGGGGARWPLVGRKKSRSGSLGDLLAGPFLRRDRVAAGNERTASDHSERRLLEPVVRTTSSSRQQQYRHRQRRASEPSLLATPPAATTTTTTFTFLRQLTQSPRGKARHLQHARTPSLSGMERNPSSPAASTSGPAPLPMMMALDMDKPLPPEPVGSDQSDDEERKSRKARYSASSPDLRNFGLTDLPVVSPLAQGGSRNSALNLLTRSDVVDRLAHPVREDHAAGLPFSARRSPPLPIQVVSDSVEEMGASRATTARIMQQEEDDGEEPFTPTRRQAAWDQWHTSTLQLRSPGSPLPERLPAETVRKLAERQAKSPRQKKPSMEEAVNRARIAKQLFGDLPSSPPLLPLLPAPHSPSNDGYEHSHVGSTSPTVATTASWQHDRLLYAAFTGNHSPQSFRRYGEATGSPQRTRLAPPTPGSTEASPMPGASFEDIERDLFFSRPRRLWGTPVALPSRNGDDHTRIVNGGAAAAAEIRVEHASRQSKDFPEPFSSPSTTRIVSTSDESSHDAHGTVEVATPNFSHNDGHHDKARFPAISEEEGRSNTSDSDDRALRGDENQPFHDHRWLQKGLLPRTASSNTILNFYKVEARQPEEPRLAINAMNAPGKTSLTPDRSSVVPESGQLDESSDGEDSTRSLALISKNGHKGFPAVPSTAPTVGRNDSAYSSVSDINSFVSARSTATIKPLAEHAHPAFPRQDTDLTTMSYATAESQAL</sequence>
<dbReference type="Proteomes" id="UP001227268">
    <property type="component" value="Unassembled WGS sequence"/>
</dbReference>
<reference evidence="1" key="1">
    <citation type="submission" date="2023-04" db="EMBL/GenBank/DDBJ databases">
        <title>Draft Genome sequencing of Naganishia species isolated from polar environments using Oxford Nanopore Technology.</title>
        <authorList>
            <person name="Leo P."/>
            <person name="Venkateswaran K."/>
        </authorList>
    </citation>
    <scope>NUCLEOTIDE SEQUENCE</scope>
    <source>
        <strain evidence="1">MNA-CCFEE 5423</strain>
    </source>
</reference>
<protein>
    <submittedName>
        <fullName evidence="1">Uncharacterized protein</fullName>
    </submittedName>
</protein>
<comment type="caution">
    <text evidence="1">The sequence shown here is derived from an EMBL/GenBank/DDBJ whole genome shotgun (WGS) entry which is preliminary data.</text>
</comment>
<evidence type="ECO:0000313" key="2">
    <source>
        <dbReference type="Proteomes" id="UP001227268"/>
    </source>
</evidence>
<accession>A0ACC2W2I8</accession>
<evidence type="ECO:0000313" key="1">
    <source>
        <dbReference type="EMBL" id="KAJ9105312.1"/>
    </source>
</evidence>
<keyword evidence="2" id="KW-1185">Reference proteome</keyword>
<dbReference type="EMBL" id="JASBWT010000004">
    <property type="protein sequence ID" value="KAJ9105312.1"/>
    <property type="molecule type" value="Genomic_DNA"/>
</dbReference>
<gene>
    <name evidence="1" type="ORF">QFC21_001680</name>
</gene>
<name>A0ACC2W2I8_9TREE</name>
<proteinExistence type="predicted"/>